<evidence type="ECO:0008006" key="5">
    <source>
        <dbReference type="Google" id="ProtNLM"/>
    </source>
</evidence>
<dbReference type="EMBL" id="LJUO01000065">
    <property type="protein sequence ID" value="KPK71378.1"/>
    <property type="molecule type" value="Genomic_DNA"/>
</dbReference>
<dbReference type="Pfam" id="PF02272">
    <property type="entry name" value="DHHA1"/>
    <property type="match status" value="1"/>
</dbReference>
<dbReference type="Gene3D" id="3.10.310.30">
    <property type="match status" value="1"/>
</dbReference>
<feature type="domain" description="DHHA1" evidence="2">
    <location>
        <begin position="354"/>
        <end position="436"/>
    </location>
</feature>
<dbReference type="InterPro" id="IPR001667">
    <property type="entry name" value="DDH_dom"/>
</dbReference>
<evidence type="ECO:0000259" key="2">
    <source>
        <dbReference type="Pfam" id="PF02272"/>
    </source>
</evidence>
<evidence type="ECO:0000313" key="4">
    <source>
        <dbReference type="Proteomes" id="UP000051096"/>
    </source>
</evidence>
<evidence type="ECO:0000259" key="1">
    <source>
        <dbReference type="Pfam" id="PF01368"/>
    </source>
</evidence>
<dbReference type="GO" id="GO:0003676">
    <property type="term" value="F:nucleic acid binding"/>
    <property type="evidence" value="ECO:0007669"/>
    <property type="project" value="InterPro"/>
</dbReference>
<comment type="caution">
    <text evidence="3">The sequence shown here is derived from an EMBL/GenBank/DDBJ whole genome shotgun (WGS) entry which is preliminary data.</text>
</comment>
<dbReference type="InterPro" id="IPR003156">
    <property type="entry name" value="DHHA1_dom"/>
</dbReference>
<dbReference type="AlphaFoldDB" id="A0A0S8GFW5"/>
<dbReference type="InterPro" id="IPR038763">
    <property type="entry name" value="DHH_sf"/>
</dbReference>
<reference evidence="3 4" key="1">
    <citation type="journal article" date="2015" name="Microbiome">
        <title>Genomic resolution of linkages in carbon, nitrogen, and sulfur cycling among widespread estuary sediment bacteria.</title>
        <authorList>
            <person name="Baker B.J."/>
            <person name="Lazar C.S."/>
            <person name="Teske A.P."/>
            <person name="Dick G.J."/>
        </authorList>
    </citation>
    <scope>NUCLEOTIDE SEQUENCE [LARGE SCALE GENOMIC DNA]</scope>
    <source>
        <strain evidence="3">SM23_60</strain>
    </source>
</reference>
<evidence type="ECO:0000313" key="3">
    <source>
        <dbReference type="EMBL" id="KPK71378.1"/>
    </source>
</evidence>
<dbReference type="GO" id="GO:0004527">
    <property type="term" value="F:exonuclease activity"/>
    <property type="evidence" value="ECO:0007669"/>
    <property type="project" value="UniProtKB-KW"/>
</dbReference>
<protein>
    <recommendedName>
        <fullName evidence="5">DDH domain-containing protein</fullName>
    </recommendedName>
</protein>
<dbReference type="Gene3D" id="3.90.1640.30">
    <property type="match status" value="1"/>
</dbReference>
<proteinExistence type="predicted"/>
<dbReference type="Proteomes" id="UP000051096">
    <property type="component" value="Unassembled WGS sequence"/>
</dbReference>
<gene>
    <name evidence="3" type="ORF">AMJ87_07395</name>
</gene>
<sequence length="505" mass="57123">MGQTRSSNNPAILAQTYVSDFSVPQEIAQIVARRYPHYEDARAYLFPDLDQLKDPQLLPDIAVATQMIEEALCKKEPILIYTHDDIDGYTSAVIMCKTLRDLSRSDGQSVFVYPIVREKDGYIINPDVLEEYKQRGVKHVITVDFGISSEENFRIVKDAGLNLIVCDHHETIERDFPVPAVDPKRPDSRYPFRELAGVGVSFKLAQSLYQNVFKLSAKEFYTLKKDFFPLIMIGTISDRVALRGENRALCVEGLHVFNKTDNGWVKHFRHGREFSFGAISSAVIPTLASAAYDDPNLGVQLLMHTDEKFIASTIARLTAVTKERRRGAAVHYEDAIAAAKVYPKIVISIIPFSKPHYLGSIAARLRDQYKRTSAVIGIKEDKCFGEFRSNSIHLYNMLHSFRELFLDFGGHPRAAGCTMVAKNLDCVVKHVVEYVATRNNEIDIYRVSRRPEAQLSRAEIAMLKILVPFGEGNPSPLLTDGERMYTVDNDLRIIEKVKKKTVPIY</sequence>
<dbReference type="PANTHER" id="PTHR30255:SF2">
    <property type="entry name" value="SINGLE-STRANDED-DNA-SPECIFIC EXONUCLEASE RECJ"/>
    <property type="match status" value="1"/>
</dbReference>
<dbReference type="PANTHER" id="PTHR30255">
    <property type="entry name" value="SINGLE-STRANDED-DNA-SPECIFIC EXONUCLEASE RECJ"/>
    <property type="match status" value="1"/>
</dbReference>
<feature type="domain" description="DDH" evidence="1">
    <location>
        <begin position="78"/>
        <end position="235"/>
    </location>
</feature>
<name>A0A0S8GFW5_UNCW3</name>
<dbReference type="Pfam" id="PF01368">
    <property type="entry name" value="DHH"/>
    <property type="match status" value="1"/>
</dbReference>
<dbReference type="InterPro" id="IPR051673">
    <property type="entry name" value="SSDNA_exonuclease_RecJ"/>
</dbReference>
<accession>A0A0S8GFW5</accession>
<organism evidence="3 4">
    <name type="scientific">candidate division WOR_3 bacterium SM23_60</name>
    <dbReference type="NCBI Taxonomy" id="1703780"/>
    <lineage>
        <taxon>Bacteria</taxon>
        <taxon>Bacteria division WOR-3</taxon>
    </lineage>
</organism>
<dbReference type="SUPFAM" id="SSF64182">
    <property type="entry name" value="DHH phosphoesterases"/>
    <property type="match status" value="1"/>
</dbReference>